<keyword evidence="2" id="KW-1185">Reference proteome</keyword>
<reference evidence="2" key="1">
    <citation type="journal article" date="2019" name="Int. J. Syst. Evol. Microbiol.">
        <title>The Global Catalogue of Microorganisms (GCM) 10K type strain sequencing project: providing services to taxonomists for standard genome sequencing and annotation.</title>
        <authorList>
            <consortium name="The Broad Institute Genomics Platform"/>
            <consortium name="The Broad Institute Genome Sequencing Center for Infectious Disease"/>
            <person name="Wu L."/>
            <person name="Ma J."/>
        </authorList>
    </citation>
    <scope>NUCLEOTIDE SEQUENCE [LARGE SCALE GENOMIC DNA]</scope>
    <source>
        <strain evidence="2">JCM 32105</strain>
    </source>
</reference>
<evidence type="ECO:0000313" key="1">
    <source>
        <dbReference type="EMBL" id="GAA4467844.1"/>
    </source>
</evidence>
<comment type="caution">
    <text evidence="1">The sequence shown here is derived from an EMBL/GenBank/DDBJ whole genome shotgun (WGS) entry which is preliminary data.</text>
</comment>
<dbReference type="Proteomes" id="UP001500067">
    <property type="component" value="Unassembled WGS sequence"/>
</dbReference>
<proteinExistence type="predicted"/>
<name>A0ABP8NML2_9BACT</name>
<evidence type="ECO:0008006" key="3">
    <source>
        <dbReference type="Google" id="ProtNLM"/>
    </source>
</evidence>
<evidence type="ECO:0000313" key="2">
    <source>
        <dbReference type="Proteomes" id="UP001500067"/>
    </source>
</evidence>
<accession>A0ABP8NML2</accession>
<gene>
    <name evidence="1" type="ORF">GCM10023093_24330</name>
</gene>
<sequence length="97" mass="10858">MHWHYGPYDSLVVKPDTTFALTIINDSSISTPIPGVDIAYLGGADSDVLLFYNTYYDAGPNVLSYPCKVYYFPATDSISIKYDPSYPFGIAYQFHNP</sequence>
<dbReference type="EMBL" id="BAABFA010000018">
    <property type="protein sequence ID" value="GAA4467844.1"/>
    <property type="molecule type" value="Genomic_DNA"/>
</dbReference>
<organism evidence="1 2">
    <name type="scientific">Nemorincola caseinilytica</name>
    <dbReference type="NCBI Taxonomy" id="2054315"/>
    <lineage>
        <taxon>Bacteria</taxon>
        <taxon>Pseudomonadati</taxon>
        <taxon>Bacteroidota</taxon>
        <taxon>Chitinophagia</taxon>
        <taxon>Chitinophagales</taxon>
        <taxon>Chitinophagaceae</taxon>
        <taxon>Nemorincola</taxon>
    </lineage>
</organism>
<protein>
    <recommendedName>
        <fullName evidence="3">Plastocyanin-like domain-containing protein</fullName>
    </recommendedName>
</protein>